<reference evidence="1" key="2">
    <citation type="submission" date="2012-06" db="EMBL/GenBank/DDBJ databases">
        <authorList>
            <person name="Yu Y."/>
            <person name="Currie J."/>
            <person name="Lomeli R."/>
            <person name="Angelova A."/>
            <person name="Collura K."/>
            <person name="Wissotski M."/>
            <person name="Campos D."/>
            <person name="Kudrna D."/>
            <person name="Golser W."/>
            <person name="Ashely E."/>
            <person name="Descour A."/>
            <person name="Fernandes J."/>
            <person name="Soderlund C."/>
            <person name="Walbot V."/>
        </authorList>
    </citation>
    <scope>NUCLEOTIDE SEQUENCE</scope>
    <source>
        <strain evidence="1">B73</strain>
    </source>
</reference>
<name>C0PBP1_MAIZE</name>
<organism evidence="1">
    <name type="scientific">Zea mays</name>
    <name type="common">Maize</name>
    <dbReference type="NCBI Taxonomy" id="4577"/>
    <lineage>
        <taxon>Eukaryota</taxon>
        <taxon>Viridiplantae</taxon>
        <taxon>Streptophyta</taxon>
        <taxon>Embryophyta</taxon>
        <taxon>Tracheophyta</taxon>
        <taxon>Spermatophyta</taxon>
        <taxon>Magnoliopsida</taxon>
        <taxon>Liliopsida</taxon>
        <taxon>Poales</taxon>
        <taxon>Poaceae</taxon>
        <taxon>PACMAD clade</taxon>
        <taxon>Panicoideae</taxon>
        <taxon>Andropogonodae</taxon>
        <taxon>Andropogoneae</taxon>
        <taxon>Tripsacinae</taxon>
        <taxon>Zea</taxon>
    </lineage>
</organism>
<proteinExistence type="evidence at transcript level"/>
<accession>C0PBP1</accession>
<reference evidence="1" key="1">
    <citation type="journal article" date="2009" name="PLoS Genet.">
        <title>Sequencing, mapping, and analysis of 27,455 maize full-length cDNAs.</title>
        <authorList>
            <person name="Soderlund C."/>
            <person name="Descour A."/>
            <person name="Kudrna D."/>
            <person name="Bomhoff M."/>
            <person name="Boyd L."/>
            <person name="Currie J."/>
            <person name="Angelova A."/>
            <person name="Collura K."/>
            <person name="Wissotski M."/>
            <person name="Ashley E."/>
            <person name="Morrow D."/>
            <person name="Fernandes J."/>
            <person name="Walbot V."/>
            <person name="Yu Y."/>
        </authorList>
    </citation>
    <scope>NUCLEOTIDE SEQUENCE</scope>
    <source>
        <strain evidence="1">B73</strain>
    </source>
</reference>
<dbReference type="EMBL" id="BT065710">
    <property type="protein sequence ID" value="ACN31586.1"/>
    <property type="molecule type" value="mRNA"/>
</dbReference>
<evidence type="ECO:0000313" key="1">
    <source>
        <dbReference type="EMBL" id="ACN31586.1"/>
    </source>
</evidence>
<protein>
    <submittedName>
        <fullName evidence="1">Uncharacterized protein</fullName>
    </submittedName>
</protein>
<dbReference type="AlphaFoldDB" id="C0PBP1"/>
<sequence>MQPESRCSFGYTTLANALPQRINSHCFRASHGFHPDGPARPPAGLPPKIRSDLVLGLNLLLQGIAGNLLVIALEGSQVLTGLGEFTLLHTLTNVPVDESTLGVHEVELVVESGPGLGDGGGVGQHADSALEVGKVAVGDLLGRLVADTDLETSRAPVDELDGALGLERGDGSVGLLGDDITTVQQASGHVLAVAGITLNHLVVGLKAAHGDLADGVGLVGSLVRGDDGGVGHQREVDTGVGDQVGLELVEIDVEGTVETERSGDGRDNLGNQAVEVLVAGAFNTEVAAADVVDGLVVNHETAVGVLKGSVGGEDRVVGLNNGGGVLRSRVDAEFQLGLLAVVNGQTLHQESTKTGTGTTTEGVEDQETLETGAVVGNTADLVEDLVDHLLADGVVTTGIVVRGILLASDHVLGVEKTAVGTGADLIDNIGLKVAVDGARNVLALTSLGEEGAETMVGVILLALLGQVTIGLDTVLKAVELPAGVGDLATSLTNVQRNNFSHFGESN</sequence>